<dbReference type="PANTHER" id="PTHR13683">
    <property type="entry name" value="ASPARTYL PROTEASES"/>
    <property type="match status" value="1"/>
</dbReference>
<protein>
    <submittedName>
        <fullName evidence="9">Aspartyl protease family-like protein isoform X2</fullName>
    </submittedName>
</protein>
<dbReference type="InterPro" id="IPR032861">
    <property type="entry name" value="TAXi_N"/>
</dbReference>
<evidence type="ECO:0000313" key="10">
    <source>
        <dbReference type="Proteomes" id="UP000283530"/>
    </source>
</evidence>
<dbReference type="InterPro" id="IPR033121">
    <property type="entry name" value="PEPTIDASE_A1"/>
</dbReference>
<dbReference type="GO" id="GO:0006508">
    <property type="term" value="P:proteolysis"/>
    <property type="evidence" value="ECO:0007669"/>
    <property type="project" value="UniProtKB-KW"/>
</dbReference>
<dbReference type="Pfam" id="PF14543">
    <property type="entry name" value="TAXi_N"/>
    <property type="match status" value="1"/>
</dbReference>
<comment type="similarity">
    <text evidence="1">Belongs to the peptidase A1 family.</text>
</comment>
<keyword evidence="4" id="KW-0064">Aspartyl protease</keyword>
<name>A0A443PWC9_9MAGN</name>
<evidence type="ECO:0000256" key="5">
    <source>
        <dbReference type="ARBA" id="ARBA00022801"/>
    </source>
</evidence>
<dbReference type="Gene3D" id="2.40.70.10">
    <property type="entry name" value="Acid Proteases"/>
    <property type="match status" value="2"/>
</dbReference>
<feature type="active site" evidence="7">
    <location>
        <position position="171"/>
    </location>
</feature>
<feature type="active site" evidence="7">
    <location>
        <position position="373"/>
    </location>
</feature>
<evidence type="ECO:0000259" key="8">
    <source>
        <dbReference type="PROSITE" id="PS51767"/>
    </source>
</evidence>
<dbReference type="STRING" id="337451.A0A443PWC9"/>
<dbReference type="FunFam" id="2.40.70.10:FF:000013">
    <property type="entry name" value="Aspartyl protease AED1"/>
    <property type="match status" value="1"/>
</dbReference>
<accession>A0A443PWC9</accession>
<dbReference type="PROSITE" id="PS51767">
    <property type="entry name" value="PEPTIDASE_A1"/>
    <property type="match status" value="1"/>
</dbReference>
<comment type="caution">
    <text evidence="9">The sequence shown here is derived from an EMBL/GenBank/DDBJ whole genome shotgun (WGS) entry which is preliminary data.</text>
</comment>
<keyword evidence="6" id="KW-1015">Disulfide bond</keyword>
<evidence type="ECO:0000256" key="2">
    <source>
        <dbReference type="ARBA" id="ARBA00022670"/>
    </source>
</evidence>
<dbReference type="Proteomes" id="UP000283530">
    <property type="component" value="Unassembled WGS sequence"/>
</dbReference>
<keyword evidence="5" id="KW-0378">Hydrolase</keyword>
<dbReference type="InterPro" id="IPR021109">
    <property type="entry name" value="Peptidase_aspartic_dom_sf"/>
</dbReference>
<evidence type="ECO:0000256" key="4">
    <source>
        <dbReference type="ARBA" id="ARBA00022750"/>
    </source>
</evidence>
<evidence type="ECO:0000256" key="3">
    <source>
        <dbReference type="ARBA" id="ARBA00022729"/>
    </source>
</evidence>
<sequence length="495" mass="53256">MAGNGLSHKGISVERFFNHPASSPVIALPMISESIVDRDMHIYFLDFQETLAFPNVDGKENRSFYSIKVGSLAPSTTCYSPKGFNNFGLRVVHRHRPCSPFGGGRASHHQILGQDQARVNLIHSRISKSTQKLQRQSASLPANLGIPFSTSNYIVTVGFGTPKKDMTVAFDTGSDLTWIQCKPCAFKCYNQTEPIFDSSQSTSFVKISCNSAECTRLSSATGNPSSCDSAACKCSIEYGDGSTSAGIFGQETLTLTSTDVIRNFRFGCGQNNDGLFGETAGLLGLGRDSVSIVSQTARKYSQVFSYCLPSSSSSEGYLNFGTKAIRPRVNFTSLVSNPNAPSFYFLEMIGISVGGIDIGIPPSTFSSPGTIIDSGTVITRLQPDAYSALKLAFQKGMSNYTMAPAYELFDTCYNFTGVDTVSVPTIKLRFKGGVDVDVGIYGTFYVVSQSQFCLAFAGNKNLGSIGIIGNRQQRTVNVVYDVAHGRIGFGADGCS</sequence>
<evidence type="ECO:0000256" key="6">
    <source>
        <dbReference type="ARBA" id="ARBA00023157"/>
    </source>
</evidence>
<dbReference type="AlphaFoldDB" id="A0A443PWC9"/>
<dbReference type="FunFam" id="2.40.70.10:FF:000021">
    <property type="entry name" value="Aspartyl protease AED1"/>
    <property type="match status" value="1"/>
</dbReference>
<dbReference type="Pfam" id="PF14541">
    <property type="entry name" value="TAXi_C"/>
    <property type="match status" value="1"/>
</dbReference>
<keyword evidence="10" id="KW-1185">Reference proteome</keyword>
<dbReference type="CDD" id="cd05472">
    <property type="entry name" value="cnd41_like"/>
    <property type="match status" value="1"/>
</dbReference>
<dbReference type="SUPFAM" id="SSF50630">
    <property type="entry name" value="Acid proteases"/>
    <property type="match status" value="1"/>
</dbReference>
<dbReference type="InterPro" id="IPR001461">
    <property type="entry name" value="Aspartic_peptidase_A1"/>
</dbReference>
<organism evidence="9 10">
    <name type="scientific">Cinnamomum micranthum f. kanehirae</name>
    <dbReference type="NCBI Taxonomy" id="337451"/>
    <lineage>
        <taxon>Eukaryota</taxon>
        <taxon>Viridiplantae</taxon>
        <taxon>Streptophyta</taxon>
        <taxon>Embryophyta</taxon>
        <taxon>Tracheophyta</taxon>
        <taxon>Spermatophyta</taxon>
        <taxon>Magnoliopsida</taxon>
        <taxon>Magnoliidae</taxon>
        <taxon>Laurales</taxon>
        <taxon>Lauraceae</taxon>
        <taxon>Cinnamomum</taxon>
    </lineage>
</organism>
<dbReference type="EMBL" id="QPKB01000011">
    <property type="protein sequence ID" value="RWR95097.1"/>
    <property type="molecule type" value="Genomic_DNA"/>
</dbReference>
<dbReference type="InterPro" id="IPR032799">
    <property type="entry name" value="TAXi_C"/>
</dbReference>
<evidence type="ECO:0000256" key="1">
    <source>
        <dbReference type="ARBA" id="ARBA00007447"/>
    </source>
</evidence>
<evidence type="ECO:0000313" key="9">
    <source>
        <dbReference type="EMBL" id="RWR95097.1"/>
    </source>
</evidence>
<dbReference type="PRINTS" id="PR00792">
    <property type="entry name" value="PEPSIN"/>
</dbReference>
<gene>
    <name evidence="9" type="ORF">CKAN_02442300</name>
</gene>
<dbReference type="InterPro" id="IPR033873">
    <property type="entry name" value="CND41-like"/>
</dbReference>
<keyword evidence="3" id="KW-0732">Signal</keyword>
<dbReference type="PANTHER" id="PTHR13683:SF750">
    <property type="entry name" value="ASPARTYL PROTEASE AED1"/>
    <property type="match status" value="1"/>
</dbReference>
<feature type="domain" description="Peptidase A1" evidence="8">
    <location>
        <begin position="153"/>
        <end position="490"/>
    </location>
</feature>
<dbReference type="OrthoDB" id="2747330at2759"/>
<keyword evidence="2 9" id="KW-0645">Protease</keyword>
<proteinExistence type="inferred from homology"/>
<dbReference type="GO" id="GO:0004190">
    <property type="term" value="F:aspartic-type endopeptidase activity"/>
    <property type="evidence" value="ECO:0007669"/>
    <property type="project" value="UniProtKB-KW"/>
</dbReference>
<reference evidence="9 10" key="1">
    <citation type="journal article" date="2019" name="Nat. Plants">
        <title>Stout camphor tree genome fills gaps in understanding of flowering plant genome evolution.</title>
        <authorList>
            <person name="Chaw S.M."/>
            <person name="Liu Y.C."/>
            <person name="Wu Y.W."/>
            <person name="Wang H.Y."/>
            <person name="Lin C.I."/>
            <person name="Wu C.S."/>
            <person name="Ke H.M."/>
            <person name="Chang L.Y."/>
            <person name="Hsu C.Y."/>
            <person name="Yang H.T."/>
            <person name="Sudianto E."/>
            <person name="Hsu M.H."/>
            <person name="Wu K.P."/>
            <person name="Wang L.N."/>
            <person name="Leebens-Mack J.H."/>
            <person name="Tsai I.J."/>
        </authorList>
    </citation>
    <scope>NUCLEOTIDE SEQUENCE [LARGE SCALE GENOMIC DNA]</scope>
    <source>
        <strain evidence="10">cv. Chaw 1501</strain>
        <tissue evidence="9">Young leaves</tissue>
    </source>
</reference>
<evidence type="ECO:0000256" key="7">
    <source>
        <dbReference type="PIRSR" id="PIRSR601461-1"/>
    </source>
</evidence>